<sequence>MEKIKNILIELIIAISIFSIIIIADLVDIQIKNSSSNFKIVQSAKNDINRGRKNVYELGDNMIELNNKLTVVYDNKLKDHTQKVKSIIR</sequence>
<dbReference type="Proteomes" id="UP000019482">
    <property type="component" value="Unassembled WGS sequence"/>
</dbReference>
<dbReference type="RefSeq" id="WP_017895617.1">
    <property type="nucleotide sequence ID" value="NZ_CBXI010000016.1"/>
</dbReference>
<evidence type="ECO:0000313" key="2">
    <source>
        <dbReference type="EMBL" id="CDL91005.1"/>
    </source>
</evidence>
<evidence type="ECO:0000313" key="3">
    <source>
        <dbReference type="Proteomes" id="UP000019482"/>
    </source>
</evidence>
<protein>
    <submittedName>
        <fullName evidence="2">Uncharacterized protein</fullName>
    </submittedName>
</protein>
<gene>
    <name evidence="2" type="ORF">CTDIVETGP_1075</name>
</gene>
<dbReference type="AlphaFoldDB" id="W6N4R4"/>
<name>W6N4R4_CLOTY</name>
<evidence type="ECO:0000256" key="1">
    <source>
        <dbReference type="SAM" id="Phobius"/>
    </source>
</evidence>
<accession>W6N4R4</accession>
<feature type="transmembrane region" description="Helical" evidence="1">
    <location>
        <begin position="7"/>
        <end position="27"/>
    </location>
</feature>
<organism evidence="2 3">
    <name type="scientific">Clostridium tyrobutyricum DIVETGP</name>
    <dbReference type="NCBI Taxonomy" id="1408889"/>
    <lineage>
        <taxon>Bacteria</taxon>
        <taxon>Bacillati</taxon>
        <taxon>Bacillota</taxon>
        <taxon>Clostridia</taxon>
        <taxon>Eubacteriales</taxon>
        <taxon>Clostridiaceae</taxon>
        <taxon>Clostridium</taxon>
    </lineage>
</organism>
<dbReference type="GeneID" id="29418107"/>
<comment type="caution">
    <text evidence="2">The sequence shown here is derived from an EMBL/GenBank/DDBJ whole genome shotgun (WGS) entry which is preliminary data.</text>
</comment>
<reference evidence="2 3" key="1">
    <citation type="journal article" date="2015" name="Genome Announc.">
        <title>Draft Genome Sequence of Clostridium tyrobutyricum Strain DIVETGP, Isolated from Cow's Milk for Grana Padano Production.</title>
        <authorList>
            <person name="Soggiu A."/>
            <person name="Piras C."/>
            <person name="Gaiarsa S."/>
            <person name="Sassera D."/>
            <person name="Roncada P."/>
            <person name="Bendixen E."/>
            <person name="Brasca M."/>
            <person name="Bonizzi L."/>
        </authorList>
    </citation>
    <scope>NUCLEOTIDE SEQUENCE [LARGE SCALE GENOMIC DNA]</scope>
    <source>
        <strain evidence="2 3">DIVETGP</strain>
    </source>
</reference>
<keyword evidence="3" id="KW-1185">Reference proteome</keyword>
<keyword evidence="1" id="KW-1133">Transmembrane helix</keyword>
<dbReference type="EMBL" id="CBXI010000016">
    <property type="protein sequence ID" value="CDL91005.1"/>
    <property type="molecule type" value="Genomic_DNA"/>
</dbReference>
<proteinExistence type="predicted"/>
<keyword evidence="1" id="KW-0472">Membrane</keyword>
<keyword evidence="1" id="KW-0812">Transmembrane</keyword>